<comment type="caution">
    <text evidence="1">The sequence shown here is derived from an EMBL/GenBank/DDBJ whole genome shotgun (WGS) entry which is preliminary data.</text>
</comment>
<evidence type="ECO:0000313" key="1">
    <source>
        <dbReference type="EMBL" id="CAD0216001.1"/>
    </source>
</evidence>
<organism evidence="1 2">
    <name type="scientific">Rhizobium rhizogenes</name>
    <name type="common">Agrobacterium rhizogenes</name>
    <dbReference type="NCBI Taxonomy" id="359"/>
    <lineage>
        <taxon>Bacteria</taxon>
        <taxon>Pseudomonadati</taxon>
        <taxon>Pseudomonadota</taxon>
        <taxon>Alphaproteobacteria</taxon>
        <taxon>Hyphomicrobiales</taxon>
        <taxon>Rhizobiaceae</taxon>
        <taxon>Rhizobium/Agrobacterium group</taxon>
        <taxon>Rhizobium</taxon>
    </lineage>
</organism>
<proteinExistence type="predicted"/>
<dbReference type="Proteomes" id="UP000528185">
    <property type="component" value="Unassembled WGS sequence"/>
</dbReference>
<evidence type="ECO:0000313" key="2">
    <source>
        <dbReference type="Proteomes" id="UP000528185"/>
    </source>
</evidence>
<reference evidence="1 2" key="1">
    <citation type="submission" date="2020-06" db="EMBL/GenBank/DDBJ databases">
        <authorList>
            <person name="De Coninck B."/>
            <person name="Ibrahim H."/>
        </authorList>
    </citation>
    <scope>NUCLEOTIDE SEQUENCE [LARGE SCALE GENOMIC DNA]</scope>
    <source>
        <strain evidence="1">Ag_rhizogenes_K599</strain>
    </source>
</reference>
<name>A0AAN2A788_RHIRH</name>
<accession>A0AAN2A788</accession>
<gene>
    <name evidence="1" type="ORF">AGRHK599_LOCUS4264</name>
</gene>
<dbReference type="RefSeq" id="WP_262517694.1">
    <property type="nucleotide sequence ID" value="NZ_CAICSX020000002.1"/>
</dbReference>
<dbReference type="AlphaFoldDB" id="A0AAN2A788"/>
<sequence length="44" mass="4740">MTLYQNLIAGDWVGAEVPANINSSETDNVVLREEAALPPNSSRP</sequence>
<dbReference type="EMBL" id="CAICSX020000002">
    <property type="protein sequence ID" value="CAD0216001.1"/>
    <property type="molecule type" value="Genomic_DNA"/>
</dbReference>
<protein>
    <submittedName>
        <fullName evidence="1">Uncharacterized protein</fullName>
    </submittedName>
</protein>